<dbReference type="Gene3D" id="1.10.620.20">
    <property type="entry name" value="Ribonucleotide Reductase, subunit A"/>
    <property type="match status" value="1"/>
</dbReference>
<dbReference type="InterPro" id="IPR007029">
    <property type="entry name" value="YHS_dom"/>
</dbReference>
<proteinExistence type="predicted"/>
<accession>A0A3B0Z7N7</accession>
<dbReference type="GO" id="GO:0016491">
    <property type="term" value="F:oxidoreductase activity"/>
    <property type="evidence" value="ECO:0007669"/>
    <property type="project" value="InterPro"/>
</dbReference>
<dbReference type="InterPro" id="IPR012348">
    <property type="entry name" value="RNR-like"/>
</dbReference>
<evidence type="ECO:0000259" key="1">
    <source>
        <dbReference type="Pfam" id="PF04945"/>
    </source>
</evidence>
<name>A0A3B0Z7N7_9ZZZZ</name>
<evidence type="ECO:0000313" key="2">
    <source>
        <dbReference type="EMBL" id="VAW83477.1"/>
    </source>
</evidence>
<sequence length="165" mass="18606">MGTESSKVRDPVCEMMVDPQQLAIDYLGMHFAFCSEQCKQRFLDNPNLYIGTAGHKAPKQEGQEVLKRRRLKLSEPLSAEVKAQLIERVQSMMGIKRIDVEDGIVDITYDLLEATEAQIEEAIAQSGAELGHGLARRLSRAFVQYLEETEIENLEVKPQSHAHSH</sequence>
<organism evidence="2">
    <name type="scientific">hydrothermal vent metagenome</name>
    <dbReference type="NCBI Taxonomy" id="652676"/>
    <lineage>
        <taxon>unclassified sequences</taxon>
        <taxon>metagenomes</taxon>
        <taxon>ecological metagenomes</taxon>
    </lineage>
</organism>
<protein>
    <recommendedName>
        <fullName evidence="1">YHS domain-containing protein</fullName>
    </recommendedName>
</protein>
<dbReference type="AlphaFoldDB" id="A0A3B0Z7N7"/>
<reference evidence="2" key="1">
    <citation type="submission" date="2018-06" db="EMBL/GenBank/DDBJ databases">
        <authorList>
            <person name="Zhirakovskaya E."/>
        </authorList>
    </citation>
    <scope>NUCLEOTIDE SEQUENCE</scope>
</reference>
<dbReference type="Pfam" id="PF04945">
    <property type="entry name" value="YHS"/>
    <property type="match status" value="1"/>
</dbReference>
<dbReference type="EMBL" id="UOFM01000552">
    <property type="protein sequence ID" value="VAW83477.1"/>
    <property type="molecule type" value="Genomic_DNA"/>
</dbReference>
<feature type="domain" description="YHS" evidence="1">
    <location>
        <begin position="8"/>
        <end position="52"/>
    </location>
</feature>
<gene>
    <name evidence="2" type="ORF">MNBD_GAMMA14-1793</name>
</gene>